<dbReference type="Proteomes" id="UP000467840">
    <property type="component" value="Chromosome 10"/>
</dbReference>
<evidence type="ECO:0000313" key="2">
    <source>
        <dbReference type="EMBL" id="KAF2320613.1"/>
    </source>
</evidence>
<keyword evidence="4" id="KW-1185">Reference proteome</keyword>
<accession>A0A6A6N818</accession>
<feature type="compositionally biased region" description="Polar residues" evidence="1">
    <location>
        <begin position="89"/>
        <end position="116"/>
    </location>
</feature>
<dbReference type="EMBL" id="JAAGAX010000003">
    <property type="protein sequence ID" value="KAF2320633.1"/>
    <property type="molecule type" value="Genomic_DNA"/>
</dbReference>
<evidence type="ECO:0000313" key="3">
    <source>
        <dbReference type="EMBL" id="KAF2320633.1"/>
    </source>
</evidence>
<organism evidence="3 4">
    <name type="scientific">Hevea brasiliensis</name>
    <name type="common">Para rubber tree</name>
    <name type="synonym">Siphonia brasiliensis</name>
    <dbReference type="NCBI Taxonomy" id="3981"/>
    <lineage>
        <taxon>Eukaryota</taxon>
        <taxon>Viridiplantae</taxon>
        <taxon>Streptophyta</taxon>
        <taxon>Embryophyta</taxon>
        <taxon>Tracheophyta</taxon>
        <taxon>Spermatophyta</taxon>
        <taxon>Magnoliopsida</taxon>
        <taxon>eudicotyledons</taxon>
        <taxon>Gunneridae</taxon>
        <taxon>Pentapetalae</taxon>
        <taxon>rosids</taxon>
        <taxon>fabids</taxon>
        <taxon>Malpighiales</taxon>
        <taxon>Euphorbiaceae</taxon>
        <taxon>Crotonoideae</taxon>
        <taxon>Micrandreae</taxon>
        <taxon>Hevea</taxon>
    </lineage>
</organism>
<gene>
    <name evidence="2" type="ORF">GH714_029036</name>
    <name evidence="3" type="ORF">GH714_029287</name>
</gene>
<dbReference type="AlphaFoldDB" id="A0A6A6N818"/>
<name>A0A6A6N818_HEVBR</name>
<evidence type="ECO:0000313" key="4">
    <source>
        <dbReference type="Proteomes" id="UP000467840"/>
    </source>
</evidence>
<dbReference type="EMBL" id="JAAGAX010000003">
    <property type="protein sequence ID" value="KAF2320613.1"/>
    <property type="molecule type" value="Genomic_DNA"/>
</dbReference>
<comment type="caution">
    <text evidence="3">The sequence shown here is derived from an EMBL/GenBank/DDBJ whole genome shotgun (WGS) entry which is preliminary data.</text>
</comment>
<feature type="region of interest" description="Disordered" evidence="1">
    <location>
        <begin position="78"/>
        <end position="116"/>
    </location>
</feature>
<proteinExistence type="predicted"/>
<protein>
    <submittedName>
        <fullName evidence="3">Uncharacterized protein</fullName>
    </submittedName>
</protein>
<sequence length="192" mass="20605">MTTYDTSLDDMGSEATVKKSKEWGKEFSNAVHLEAFEEPCLDNFHPAIDIQHEIPPFPSLVANDNACGNDSETGIVGTTHGLDTREGPRSSSLNSPGALTNENMQDSGSSHHTSPQTEIIRQQICSSLFKDVSQVIKEQQPISPNAAVSNEAPLTASAFAVISSVVQANNLTPSCQLDSHVLMSHLATEDVL</sequence>
<reference evidence="3 4" key="1">
    <citation type="journal article" date="2020" name="Mol. Plant">
        <title>The Chromosome-Based Rubber Tree Genome Provides New Insights into Spurge Genome Evolution and Rubber Biosynthesis.</title>
        <authorList>
            <person name="Liu J."/>
            <person name="Shi C."/>
            <person name="Shi C.C."/>
            <person name="Li W."/>
            <person name="Zhang Q.J."/>
            <person name="Zhang Y."/>
            <person name="Li K."/>
            <person name="Lu H.F."/>
            <person name="Shi C."/>
            <person name="Zhu S.T."/>
            <person name="Xiao Z.Y."/>
            <person name="Nan H."/>
            <person name="Yue Y."/>
            <person name="Zhu X.G."/>
            <person name="Wu Y."/>
            <person name="Hong X.N."/>
            <person name="Fan G.Y."/>
            <person name="Tong Y."/>
            <person name="Zhang D."/>
            <person name="Mao C.L."/>
            <person name="Liu Y.L."/>
            <person name="Hao S.J."/>
            <person name="Liu W.Q."/>
            <person name="Lv M.Q."/>
            <person name="Zhang H.B."/>
            <person name="Liu Y."/>
            <person name="Hu-Tang G.R."/>
            <person name="Wang J.P."/>
            <person name="Wang J.H."/>
            <person name="Sun Y.H."/>
            <person name="Ni S.B."/>
            <person name="Chen W.B."/>
            <person name="Zhang X.C."/>
            <person name="Jiao Y.N."/>
            <person name="Eichler E.E."/>
            <person name="Li G.H."/>
            <person name="Liu X."/>
            <person name="Gao L.Z."/>
        </authorList>
    </citation>
    <scope>NUCLEOTIDE SEQUENCE [LARGE SCALE GENOMIC DNA]</scope>
    <source>
        <strain evidence="4">cv. GT1</strain>
        <tissue evidence="3">Leaf</tissue>
    </source>
</reference>
<evidence type="ECO:0000256" key="1">
    <source>
        <dbReference type="SAM" id="MobiDB-lite"/>
    </source>
</evidence>